<protein>
    <submittedName>
        <fullName evidence="5">Glycosyltransferase</fullName>
    </submittedName>
</protein>
<keyword evidence="4" id="KW-1133">Transmembrane helix</keyword>
<feature type="transmembrane region" description="Helical" evidence="4">
    <location>
        <begin position="378"/>
        <end position="399"/>
    </location>
</feature>
<feature type="transmembrane region" description="Helical" evidence="4">
    <location>
        <begin position="348"/>
        <end position="366"/>
    </location>
</feature>
<proteinExistence type="inferred from homology"/>
<keyword evidence="4" id="KW-0812">Transmembrane</keyword>
<dbReference type="SUPFAM" id="SSF53448">
    <property type="entry name" value="Nucleotide-diphospho-sugar transferases"/>
    <property type="match status" value="1"/>
</dbReference>
<evidence type="ECO:0000256" key="4">
    <source>
        <dbReference type="SAM" id="Phobius"/>
    </source>
</evidence>
<dbReference type="AlphaFoldDB" id="A0A9D1EE69"/>
<dbReference type="PANTHER" id="PTHR43630:SF1">
    <property type="entry name" value="POLY-BETA-1,6-N-ACETYL-D-GLUCOSAMINE SYNTHASE"/>
    <property type="match status" value="1"/>
</dbReference>
<gene>
    <name evidence="5" type="ORF">IAC96_07360</name>
</gene>
<evidence type="ECO:0000256" key="3">
    <source>
        <dbReference type="ARBA" id="ARBA00022679"/>
    </source>
</evidence>
<feature type="transmembrane region" description="Helical" evidence="4">
    <location>
        <begin position="12"/>
        <end position="32"/>
    </location>
</feature>
<dbReference type="GO" id="GO:0016757">
    <property type="term" value="F:glycosyltransferase activity"/>
    <property type="evidence" value="ECO:0007669"/>
    <property type="project" value="UniProtKB-KW"/>
</dbReference>
<dbReference type="Gene3D" id="3.90.550.10">
    <property type="entry name" value="Spore Coat Polysaccharide Biosynthesis Protein SpsA, Chain A"/>
    <property type="match status" value="1"/>
</dbReference>
<dbReference type="CDD" id="cd06438">
    <property type="entry name" value="EpsO_like"/>
    <property type="match status" value="1"/>
</dbReference>
<dbReference type="InterPro" id="IPR029044">
    <property type="entry name" value="Nucleotide-diphossugar_trans"/>
</dbReference>
<reference evidence="5" key="1">
    <citation type="submission" date="2020-10" db="EMBL/GenBank/DDBJ databases">
        <authorList>
            <person name="Gilroy R."/>
        </authorList>
    </citation>
    <scope>NUCLEOTIDE SEQUENCE</scope>
    <source>
        <strain evidence="5">ChiW13-3771</strain>
    </source>
</reference>
<sequence>MLTFIKNFNLFILLLFFLCYAYQIVYVFICCFKKDRSLEHTPKKMHKFAILISARNESAVIGELLQSINDQKYPKELLDVFVVADNCTDNTAEIARSYGATVYERFNHQLVGKGYALDYAFSKIEETIGLEAYEGYMVFDADNVLENNYVYEMNRTFDQGYRILTSYRNSKNYGSNWISAGYALWFLRESKYLNGARMRCNLSCTISGTGFLVSSDIIKRNGGWKHHLLTEDIEFSMDSVLHNEKIGYCENAVLYDEQPVSFQTSWKQRMRWAKGFYQVTANYGGQLLKKCIKDRSFICYDMLMTIAPATLLTLATIIMNTTLAVVGIYSGREFIAEAALLRVGENLYGIYLSLLFFGIITTITQWKRIYAPMWKKILYIFTFPLYTFTYIPISIAALVKPVKWEPISHTISKSVQEIRQ</sequence>
<accession>A0A9D1EE69</accession>
<dbReference type="Proteomes" id="UP000824201">
    <property type="component" value="Unassembled WGS sequence"/>
</dbReference>
<feature type="transmembrane region" description="Helical" evidence="4">
    <location>
        <begin position="303"/>
        <end position="328"/>
    </location>
</feature>
<reference evidence="5" key="2">
    <citation type="journal article" date="2021" name="PeerJ">
        <title>Extensive microbial diversity within the chicken gut microbiome revealed by metagenomics and culture.</title>
        <authorList>
            <person name="Gilroy R."/>
            <person name="Ravi A."/>
            <person name="Getino M."/>
            <person name="Pursley I."/>
            <person name="Horton D.L."/>
            <person name="Alikhan N.F."/>
            <person name="Baker D."/>
            <person name="Gharbi K."/>
            <person name="Hall N."/>
            <person name="Watson M."/>
            <person name="Adriaenssens E.M."/>
            <person name="Foster-Nyarko E."/>
            <person name="Jarju S."/>
            <person name="Secka A."/>
            <person name="Antonio M."/>
            <person name="Oren A."/>
            <person name="Chaudhuri R.R."/>
            <person name="La Ragione R."/>
            <person name="Hildebrand F."/>
            <person name="Pallen M.J."/>
        </authorList>
    </citation>
    <scope>NUCLEOTIDE SEQUENCE</scope>
    <source>
        <strain evidence="5">ChiW13-3771</strain>
    </source>
</reference>
<dbReference type="EMBL" id="DVHN01000088">
    <property type="protein sequence ID" value="HIR88752.1"/>
    <property type="molecule type" value="Genomic_DNA"/>
</dbReference>
<keyword evidence="3" id="KW-0808">Transferase</keyword>
<dbReference type="PANTHER" id="PTHR43630">
    <property type="entry name" value="POLY-BETA-1,6-N-ACETYL-D-GLUCOSAMINE SYNTHASE"/>
    <property type="match status" value="1"/>
</dbReference>
<keyword evidence="2" id="KW-0328">Glycosyltransferase</keyword>
<evidence type="ECO:0000313" key="6">
    <source>
        <dbReference type="Proteomes" id="UP000824201"/>
    </source>
</evidence>
<organism evidence="5 6">
    <name type="scientific">Candidatus Fimimorpha faecalis</name>
    <dbReference type="NCBI Taxonomy" id="2840824"/>
    <lineage>
        <taxon>Bacteria</taxon>
        <taxon>Bacillati</taxon>
        <taxon>Bacillota</taxon>
        <taxon>Clostridia</taxon>
        <taxon>Eubacteriales</taxon>
        <taxon>Candidatus Fimimorpha</taxon>
    </lineage>
</organism>
<evidence type="ECO:0000256" key="2">
    <source>
        <dbReference type="ARBA" id="ARBA00022676"/>
    </source>
</evidence>
<name>A0A9D1EE69_9FIRM</name>
<evidence type="ECO:0000313" key="5">
    <source>
        <dbReference type="EMBL" id="HIR88752.1"/>
    </source>
</evidence>
<comment type="caution">
    <text evidence="5">The sequence shown here is derived from an EMBL/GenBank/DDBJ whole genome shotgun (WGS) entry which is preliminary data.</text>
</comment>
<comment type="similarity">
    <text evidence="1">Belongs to the glycosyltransferase 2 family.</text>
</comment>
<keyword evidence="4" id="KW-0472">Membrane</keyword>
<evidence type="ECO:0000256" key="1">
    <source>
        <dbReference type="ARBA" id="ARBA00006739"/>
    </source>
</evidence>
<dbReference type="Pfam" id="PF13641">
    <property type="entry name" value="Glyco_tranf_2_3"/>
    <property type="match status" value="1"/>
</dbReference>